<sequence length="614" mass="73413">MKDFEFNKVVTYAIENPTSNLWKAFLPVSGRIENIIISSLLNRLLSFPSKISQWILKWIAMVYDYISDKLLQKFYCYFFQLLEYEEFRKSILIILYRLTNRDQMKRYRINRLLNLHQKSPKDADIQALLKLYHTYHPHISIPIITTTSEPFPCPDASWYKTFCTIQSLSTFTLKKRSKNRATFSHQNTISSHWLPKNTYKVNINNLVPPLETYILVQDRYRKIWYEQITSFNEWMKNLTQLKQPSQMASAFGNKYYAYNLLFDNNIVTQKQLDYWVEKTIQKRFFFHPVKNVEENSDFLQILGHYYNFSKEMDSTFTSFLLNFCTTWDGISYQKYIFRLIGLIRPIEPEYLKFLYQALWKIFSSASIPQQYDFIHCLLEMLQTWMQIDYHCEYQQERFGWDAKEIEKKYFTSISLLSEMIAHSLTVYSISNPRNPFILDCIIDYLNILASCSEFNLYLLLIPPSYLIYLIYFSNKPHFLSILLKTIVKLWINYNHIKRALEDANEISKVDTKMFEVVIVDVCVGIFSDRNAELTVNTYLLRKFEKYKRIFQLYDHPAFTIFQREWIDQYNTLHNTSHQTIDFMENIDSSELVTFLKGQGFSGPFAVFQKFANKT</sequence>
<dbReference type="GO" id="GO:0000939">
    <property type="term" value="C:inner kinetochore"/>
    <property type="evidence" value="ECO:0007669"/>
    <property type="project" value="TreeGrafter"/>
</dbReference>
<dbReference type="GO" id="GO:0034080">
    <property type="term" value="P:CENP-A containing chromatin assembly"/>
    <property type="evidence" value="ECO:0007669"/>
    <property type="project" value="TreeGrafter"/>
</dbReference>
<protein>
    <recommendedName>
        <fullName evidence="8">Centromere protein I</fullName>
    </recommendedName>
</protein>
<keyword evidence="5" id="KW-0539">Nucleus</keyword>
<reference evidence="7" key="1">
    <citation type="journal article" date="2020" name="J. Eukaryot. Microbiol.">
        <title>De novo Sequencing, Assembly and Annotation of the Transcriptome for the Free-Living Testate Amoeba Arcella intermedia.</title>
        <authorList>
            <person name="Ribeiro G.M."/>
            <person name="Porfirio-Sousa A.L."/>
            <person name="Maurer-Alcala X.X."/>
            <person name="Katz L.A."/>
            <person name="Lahr D.J.G."/>
        </authorList>
    </citation>
    <scope>NUCLEOTIDE SEQUENCE</scope>
</reference>
<dbReference type="PANTHER" id="PTHR48208:SF2">
    <property type="entry name" value="CENTROMERE PROTEIN I"/>
    <property type="match status" value="1"/>
</dbReference>
<evidence type="ECO:0000256" key="2">
    <source>
        <dbReference type="ARBA" id="ARBA00004584"/>
    </source>
</evidence>
<evidence type="ECO:0000313" key="7">
    <source>
        <dbReference type="EMBL" id="NDV30291.1"/>
    </source>
</evidence>
<evidence type="ECO:0008006" key="8">
    <source>
        <dbReference type="Google" id="ProtNLM"/>
    </source>
</evidence>
<organism evidence="7">
    <name type="scientific">Arcella intermedia</name>
    <dbReference type="NCBI Taxonomy" id="1963864"/>
    <lineage>
        <taxon>Eukaryota</taxon>
        <taxon>Amoebozoa</taxon>
        <taxon>Tubulinea</taxon>
        <taxon>Elardia</taxon>
        <taxon>Arcellinida</taxon>
        <taxon>Sphaerothecina</taxon>
        <taxon>Arcellidae</taxon>
        <taxon>Arcella</taxon>
    </lineage>
</organism>
<keyword evidence="6" id="KW-0137">Centromere</keyword>
<evidence type="ECO:0000256" key="5">
    <source>
        <dbReference type="ARBA" id="ARBA00023242"/>
    </source>
</evidence>
<dbReference type="AlphaFoldDB" id="A0A6B2L040"/>
<dbReference type="GO" id="GO:0000070">
    <property type="term" value="P:mitotic sister chromatid segregation"/>
    <property type="evidence" value="ECO:0007669"/>
    <property type="project" value="TreeGrafter"/>
</dbReference>
<dbReference type="GO" id="GO:0005634">
    <property type="term" value="C:nucleus"/>
    <property type="evidence" value="ECO:0007669"/>
    <property type="project" value="UniProtKB-SubCell"/>
</dbReference>
<dbReference type="EMBL" id="GIBP01001322">
    <property type="protein sequence ID" value="NDV30291.1"/>
    <property type="molecule type" value="Transcribed_RNA"/>
</dbReference>
<name>A0A6B2L040_9EUKA</name>
<dbReference type="InterPro" id="IPR012485">
    <property type="entry name" value="CENP-I"/>
</dbReference>
<evidence type="ECO:0000256" key="3">
    <source>
        <dbReference type="ARBA" id="ARBA00005470"/>
    </source>
</evidence>
<keyword evidence="4" id="KW-0158">Chromosome</keyword>
<evidence type="ECO:0000256" key="1">
    <source>
        <dbReference type="ARBA" id="ARBA00004123"/>
    </source>
</evidence>
<comment type="subcellular location">
    <subcellularLocation>
        <location evidence="2">Chromosome</location>
        <location evidence="2">Centromere</location>
    </subcellularLocation>
    <subcellularLocation>
        <location evidence="1">Nucleus</location>
    </subcellularLocation>
</comment>
<accession>A0A6B2L040</accession>
<dbReference type="Pfam" id="PF07778">
    <property type="entry name" value="CENP-I"/>
    <property type="match status" value="1"/>
</dbReference>
<proteinExistence type="inferred from homology"/>
<evidence type="ECO:0000256" key="4">
    <source>
        <dbReference type="ARBA" id="ARBA00022454"/>
    </source>
</evidence>
<comment type="similarity">
    <text evidence="3">Belongs to the CENP-I/CTF3 family.</text>
</comment>
<evidence type="ECO:0000256" key="6">
    <source>
        <dbReference type="ARBA" id="ARBA00023328"/>
    </source>
</evidence>
<dbReference type="PANTHER" id="PTHR48208">
    <property type="entry name" value="CENTROMERE PROTEIN I"/>
    <property type="match status" value="1"/>
</dbReference>